<dbReference type="Pfam" id="PF00011">
    <property type="entry name" value="HSP20"/>
    <property type="match status" value="1"/>
</dbReference>
<keyword evidence="7" id="KW-1185">Reference proteome</keyword>
<reference evidence="6 7" key="1">
    <citation type="submission" date="2018-10" db="EMBL/GenBank/DDBJ databases">
        <title>A high-quality apple genome assembly.</title>
        <authorList>
            <person name="Hu J."/>
        </authorList>
    </citation>
    <scope>NUCLEOTIDE SEQUENCE [LARGE SCALE GENOMIC DNA]</scope>
    <source>
        <strain evidence="7">cv. HFTH1</strain>
        <tissue evidence="6">Young leaf</tissue>
    </source>
</reference>
<comment type="caution">
    <text evidence="6">The sequence shown here is derived from an EMBL/GenBank/DDBJ whole genome shotgun (WGS) entry which is preliminary data.</text>
</comment>
<comment type="similarity">
    <text evidence="2 3">Belongs to the small heat shock protein (HSP20) family.</text>
</comment>
<feature type="domain" description="SHSP" evidence="5">
    <location>
        <begin position="127"/>
        <end position="190"/>
    </location>
</feature>
<dbReference type="InterPro" id="IPR044587">
    <property type="entry name" value="HSP21-like"/>
</dbReference>
<dbReference type="PROSITE" id="PS01031">
    <property type="entry name" value="SHSP"/>
    <property type="match status" value="1"/>
</dbReference>
<dbReference type="Proteomes" id="UP000290289">
    <property type="component" value="Chromosome 16"/>
</dbReference>
<gene>
    <name evidence="6" type="ORF">DVH24_033754</name>
</gene>
<dbReference type="Gene3D" id="2.60.40.790">
    <property type="match status" value="1"/>
</dbReference>
<dbReference type="InterPro" id="IPR008978">
    <property type="entry name" value="HSP20-like_chaperone"/>
</dbReference>
<dbReference type="SUPFAM" id="SSF49764">
    <property type="entry name" value="HSP20-like chaperones"/>
    <property type="match status" value="1"/>
</dbReference>
<accession>A0A498HL59</accession>
<dbReference type="GO" id="GO:0009408">
    <property type="term" value="P:response to heat"/>
    <property type="evidence" value="ECO:0007669"/>
    <property type="project" value="InterPro"/>
</dbReference>
<dbReference type="AlphaFoldDB" id="A0A498HL59"/>
<dbReference type="PANTHER" id="PTHR46733:SF2">
    <property type="entry name" value="25.3 KDA HEAT SHOCK PROTEIN, CHLOROPLASTIC-LIKE"/>
    <property type="match status" value="1"/>
</dbReference>
<evidence type="ECO:0000259" key="5">
    <source>
        <dbReference type="PROSITE" id="PS01031"/>
    </source>
</evidence>
<evidence type="ECO:0000256" key="3">
    <source>
        <dbReference type="RuleBase" id="RU003616"/>
    </source>
</evidence>
<keyword evidence="1" id="KW-0346">Stress response</keyword>
<evidence type="ECO:0000313" key="6">
    <source>
        <dbReference type="EMBL" id="RXH72216.1"/>
    </source>
</evidence>
<evidence type="ECO:0000256" key="4">
    <source>
        <dbReference type="SAM" id="MobiDB-lite"/>
    </source>
</evidence>
<proteinExistence type="inferred from homology"/>
<name>A0A498HL59_MALDO</name>
<sequence length="190" mass="21477">MSQAIANFSLFSPNVICKNQKCAIPVFSKPIHGGGRFSYGKNRIKAMAGDARDNLDHLQRTVKLQQQQQQQQAQPRKRAAPAPPIGLWDRFPTARTVQQMMETMERMMEDPLAYSGGYTPPLPREAGVYGGGRTPWEIKEGESDYKMRFDMPGMTKEDVKVWVEDKMLASVTSKILDINNSSKLCKFHKP</sequence>
<dbReference type="STRING" id="3750.A0A498HL59"/>
<evidence type="ECO:0000313" key="7">
    <source>
        <dbReference type="Proteomes" id="UP000290289"/>
    </source>
</evidence>
<dbReference type="InterPro" id="IPR002068">
    <property type="entry name" value="A-crystallin/Hsp20_dom"/>
</dbReference>
<evidence type="ECO:0000256" key="2">
    <source>
        <dbReference type="PROSITE-ProRule" id="PRU00285"/>
    </source>
</evidence>
<organism evidence="6 7">
    <name type="scientific">Malus domestica</name>
    <name type="common">Apple</name>
    <name type="synonym">Pyrus malus</name>
    <dbReference type="NCBI Taxonomy" id="3750"/>
    <lineage>
        <taxon>Eukaryota</taxon>
        <taxon>Viridiplantae</taxon>
        <taxon>Streptophyta</taxon>
        <taxon>Embryophyta</taxon>
        <taxon>Tracheophyta</taxon>
        <taxon>Spermatophyta</taxon>
        <taxon>Magnoliopsida</taxon>
        <taxon>eudicotyledons</taxon>
        <taxon>Gunneridae</taxon>
        <taxon>Pentapetalae</taxon>
        <taxon>rosids</taxon>
        <taxon>fabids</taxon>
        <taxon>Rosales</taxon>
        <taxon>Rosaceae</taxon>
        <taxon>Amygdaloideae</taxon>
        <taxon>Maleae</taxon>
        <taxon>Malus</taxon>
    </lineage>
</organism>
<protein>
    <recommendedName>
        <fullName evidence="5">SHSP domain-containing protein</fullName>
    </recommendedName>
</protein>
<evidence type="ECO:0000256" key="1">
    <source>
        <dbReference type="ARBA" id="ARBA00023016"/>
    </source>
</evidence>
<dbReference type="EMBL" id="RDQH01000342">
    <property type="protein sequence ID" value="RXH72216.1"/>
    <property type="molecule type" value="Genomic_DNA"/>
</dbReference>
<dbReference type="PANTHER" id="PTHR46733">
    <property type="entry name" value="26.5 KDA HEAT SHOCK PROTEIN, MITOCHONDRIAL"/>
    <property type="match status" value="1"/>
</dbReference>
<feature type="region of interest" description="Disordered" evidence="4">
    <location>
        <begin position="63"/>
        <end position="85"/>
    </location>
</feature>
<dbReference type="CDD" id="cd06464">
    <property type="entry name" value="ACD_sHsps-like"/>
    <property type="match status" value="1"/>
</dbReference>
<feature type="compositionally biased region" description="Low complexity" evidence="4">
    <location>
        <begin position="65"/>
        <end position="74"/>
    </location>
</feature>